<sequence>MASGGAPREWSGIFAEICEEFPDRWTLTKVPSLPDISEISQYGWKQFKDTAKVMFRCRRCKHKWTSVKGQVIFHYRLTRGPRKKGQVKMFLPGQACQACNSTIFEPSKWYNDQRVKVMENLQQKLDEKFYTMSYGGRPNQSRRSANMTSNHREDLCEACQLGFCPRKNQEEEEYSEEEYSDHEEECSHGRWWSSSGLE</sequence>
<proteinExistence type="predicted"/>
<organism evidence="10 11">
    <name type="scientific">Branchiostoma floridae</name>
    <name type="common">Florida lancelet</name>
    <name type="synonym">Amphioxus</name>
    <dbReference type="NCBI Taxonomy" id="7739"/>
    <lineage>
        <taxon>Eukaryota</taxon>
        <taxon>Metazoa</taxon>
        <taxon>Chordata</taxon>
        <taxon>Cephalochordata</taxon>
        <taxon>Leptocardii</taxon>
        <taxon>Amphioxiformes</taxon>
        <taxon>Branchiostomatidae</taxon>
        <taxon>Branchiostoma</taxon>
    </lineage>
</organism>
<dbReference type="SMART" id="SM01328">
    <property type="entry name" value="zf-3CxxC"/>
    <property type="match status" value="1"/>
</dbReference>
<evidence type="ECO:0000313" key="10">
    <source>
        <dbReference type="Proteomes" id="UP000001554"/>
    </source>
</evidence>
<evidence type="ECO:0000256" key="2">
    <source>
        <dbReference type="ARBA" id="ARBA00022692"/>
    </source>
</evidence>
<keyword evidence="2" id="KW-0812">Transmembrane</keyword>
<evidence type="ECO:0000256" key="1">
    <source>
        <dbReference type="ARBA" id="ARBA00004167"/>
    </source>
</evidence>
<accession>A0A9J7NDK1</accession>
<dbReference type="GeneID" id="118432040"/>
<dbReference type="Pfam" id="PF13695">
    <property type="entry name" value="Zn_ribbon_3CxxC"/>
    <property type="match status" value="1"/>
</dbReference>
<feature type="domain" description="3CxxC-type" evidence="9">
    <location>
        <begin position="50"/>
        <end position="162"/>
    </location>
</feature>
<dbReference type="GO" id="GO:0008270">
    <property type="term" value="F:zinc ion binding"/>
    <property type="evidence" value="ECO:0007669"/>
    <property type="project" value="UniProtKB-KW"/>
</dbReference>
<dbReference type="AlphaFoldDB" id="A0A9J7NDK1"/>
<keyword evidence="7" id="KW-0472">Membrane</keyword>
<keyword evidence="6" id="KW-1133">Transmembrane helix</keyword>
<dbReference type="GO" id="GO:0051205">
    <property type="term" value="P:protein insertion into membrane"/>
    <property type="evidence" value="ECO:0000318"/>
    <property type="project" value="GO_Central"/>
</dbReference>
<evidence type="ECO:0000256" key="6">
    <source>
        <dbReference type="ARBA" id="ARBA00022989"/>
    </source>
</evidence>
<evidence type="ECO:0000256" key="5">
    <source>
        <dbReference type="ARBA" id="ARBA00022833"/>
    </source>
</evidence>
<evidence type="ECO:0000256" key="7">
    <source>
        <dbReference type="ARBA" id="ARBA00023136"/>
    </source>
</evidence>
<evidence type="ECO:0000256" key="4">
    <source>
        <dbReference type="ARBA" id="ARBA00022771"/>
    </source>
</evidence>
<dbReference type="InterPro" id="IPR027377">
    <property type="entry name" value="ZAR1/RTP1-5-like_Znf-3CxxC"/>
</dbReference>
<feature type="region of interest" description="Disordered" evidence="8">
    <location>
        <begin position="172"/>
        <end position="198"/>
    </location>
</feature>
<keyword evidence="3" id="KW-0479">Metal-binding</keyword>
<dbReference type="RefSeq" id="XP_035699436.1">
    <property type="nucleotide sequence ID" value="XM_035843543.1"/>
</dbReference>
<reference evidence="10" key="1">
    <citation type="journal article" date="2020" name="Nat. Ecol. Evol.">
        <title>Deeply conserved synteny resolves early events in vertebrate evolution.</title>
        <authorList>
            <person name="Simakov O."/>
            <person name="Marletaz F."/>
            <person name="Yue J.X."/>
            <person name="O'Connell B."/>
            <person name="Jenkins J."/>
            <person name="Brandt A."/>
            <person name="Calef R."/>
            <person name="Tung C.H."/>
            <person name="Huang T.K."/>
            <person name="Schmutz J."/>
            <person name="Satoh N."/>
            <person name="Yu J.K."/>
            <person name="Putnam N.H."/>
            <person name="Green R.E."/>
            <person name="Rokhsar D.S."/>
        </authorList>
    </citation>
    <scope>NUCLEOTIDE SEQUENCE [LARGE SCALE GENOMIC DNA]</scope>
    <source>
        <strain evidence="10">S238N-H82</strain>
    </source>
</reference>
<dbReference type="PANTHER" id="PTHR14402:SF10">
    <property type="entry name" value="3CXXC-TYPE DOMAIN-CONTAINING PROTEIN"/>
    <property type="match status" value="1"/>
</dbReference>
<feature type="compositionally biased region" description="Acidic residues" evidence="8">
    <location>
        <begin position="172"/>
        <end position="184"/>
    </location>
</feature>
<dbReference type="Proteomes" id="UP000001554">
    <property type="component" value="Chromosome 15"/>
</dbReference>
<name>A0A9J7NDK1_BRAFL</name>
<dbReference type="KEGG" id="bfo:118432040"/>
<evidence type="ECO:0000259" key="9">
    <source>
        <dbReference type="SMART" id="SM01328"/>
    </source>
</evidence>
<dbReference type="GO" id="GO:0031849">
    <property type="term" value="F:olfactory receptor binding"/>
    <property type="evidence" value="ECO:0000318"/>
    <property type="project" value="GO_Central"/>
</dbReference>
<evidence type="ECO:0000256" key="8">
    <source>
        <dbReference type="SAM" id="MobiDB-lite"/>
    </source>
</evidence>
<gene>
    <name evidence="11" type="primary">LOC118432040</name>
</gene>
<keyword evidence="5" id="KW-0862">Zinc</keyword>
<dbReference type="OrthoDB" id="8121437at2759"/>
<comment type="subcellular location">
    <subcellularLocation>
        <location evidence="1">Membrane</location>
        <topology evidence="1">Single-pass membrane protein</topology>
    </subcellularLocation>
</comment>
<reference evidence="11" key="2">
    <citation type="submission" date="2025-08" db="UniProtKB">
        <authorList>
            <consortium name="RefSeq"/>
        </authorList>
    </citation>
    <scope>IDENTIFICATION</scope>
    <source>
        <strain evidence="11">S238N-H82</strain>
        <tissue evidence="11">Testes</tissue>
    </source>
</reference>
<dbReference type="PANTHER" id="PTHR14402">
    <property type="entry name" value="RECEPTOR TRANSPORTING PROTEIN"/>
    <property type="match status" value="1"/>
</dbReference>
<protein>
    <submittedName>
        <fullName evidence="11">Receptor-transporting protein 4-like</fullName>
    </submittedName>
</protein>
<keyword evidence="10" id="KW-1185">Reference proteome</keyword>
<evidence type="ECO:0000256" key="3">
    <source>
        <dbReference type="ARBA" id="ARBA00022723"/>
    </source>
</evidence>
<keyword evidence="4" id="KW-0863">Zinc-finger</keyword>
<dbReference type="InterPro" id="IPR026096">
    <property type="entry name" value="R-trans_p"/>
</dbReference>
<dbReference type="GO" id="GO:0006612">
    <property type="term" value="P:protein targeting to membrane"/>
    <property type="evidence" value="ECO:0000318"/>
    <property type="project" value="GO_Central"/>
</dbReference>
<dbReference type="GO" id="GO:0016020">
    <property type="term" value="C:membrane"/>
    <property type="evidence" value="ECO:0007669"/>
    <property type="project" value="UniProtKB-SubCell"/>
</dbReference>
<evidence type="ECO:0000313" key="11">
    <source>
        <dbReference type="RefSeq" id="XP_035699436.1"/>
    </source>
</evidence>